<sequence length="375" mass="38287">MPTIIDDIGRLVRCESPSTDLAAVARSAEVVSALGTEILGVPPERIDVAGRTHLRWRLGSGPRHLLLLGHHDTVWPLGSLDRLPFSVERGVLRGPGCFDMKAGLVMAFRAIEALDDPDGLTILITGDEELGSPSSRQLIEEEAAGLVAVVVAEGAAPDGALKCARKGGSLYEVTIQGRAAHAGLDPGLGVNAAIEAAHHVLAVVQLADPETGTTVCPSLLTAGTTSNTVPASASFTVDVRVSDPAEQARVDAAMRSLRPVQPGAGITVRGGPNRAPMTAEASRDLFLRAAAIGRALGLPPLACAAVGGASDGNLTAAMGVPTIDGFGAVGGGAHADGEHVLLEAIPGRTALLSALLAEVLAEARDRSHTPDGDQP</sequence>
<gene>
    <name evidence="6" type="ORF">Dfulv_15525</name>
</gene>
<dbReference type="InterPro" id="IPR036264">
    <property type="entry name" value="Bact_exopeptidase_dim_dom"/>
</dbReference>
<keyword evidence="7" id="KW-1185">Reference proteome</keyword>
<evidence type="ECO:0000256" key="2">
    <source>
        <dbReference type="ARBA" id="ARBA00022723"/>
    </source>
</evidence>
<dbReference type="PANTHER" id="PTHR43808:SF9">
    <property type="entry name" value="BLL0789 PROTEIN"/>
    <property type="match status" value="1"/>
</dbReference>
<dbReference type="InterPro" id="IPR050072">
    <property type="entry name" value="Peptidase_M20A"/>
</dbReference>
<dbReference type="SUPFAM" id="SSF55031">
    <property type="entry name" value="Bacterial exopeptidase dimerisation domain"/>
    <property type="match status" value="1"/>
</dbReference>
<dbReference type="InterPro" id="IPR001261">
    <property type="entry name" value="ArgE/DapE_CS"/>
</dbReference>
<dbReference type="Pfam" id="PF01546">
    <property type="entry name" value="Peptidase_M20"/>
    <property type="match status" value="1"/>
</dbReference>
<feature type="domain" description="Peptidase M20 dimerisation" evidence="5">
    <location>
        <begin position="164"/>
        <end position="255"/>
    </location>
</feature>
<dbReference type="PROSITE" id="PS00758">
    <property type="entry name" value="ARGE_DAPE_CPG2_1"/>
    <property type="match status" value="1"/>
</dbReference>
<evidence type="ECO:0000256" key="1">
    <source>
        <dbReference type="ARBA" id="ARBA00001947"/>
    </source>
</evidence>
<dbReference type="EMBL" id="CP073720">
    <property type="protein sequence ID" value="UWP85568.1"/>
    <property type="molecule type" value="Genomic_DNA"/>
</dbReference>
<organism evidence="6 7">
    <name type="scientific">Dactylosporangium fulvum</name>
    <dbReference type="NCBI Taxonomy" id="53359"/>
    <lineage>
        <taxon>Bacteria</taxon>
        <taxon>Bacillati</taxon>
        <taxon>Actinomycetota</taxon>
        <taxon>Actinomycetes</taxon>
        <taxon>Micromonosporales</taxon>
        <taxon>Micromonosporaceae</taxon>
        <taxon>Dactylosporangium</taxon>
    </lineage>
</organism>
<keyword evidence="3" id="KW-0378">Hydrolase</keyword>
<name>A0ABY5W684_9ACTN</name>
<dbReference type="PANTHER" id="PTHR43808">
    <property type="entry name" value="ACETYLORNITHINE DEACETYLASE"/>
    <property type="match status" value="1"/>
</dbReference>
<proteinExistence type="predicted"/>
<reference evidence="6" key="1">
    <citation type="submission" date="2021-04" db="EMBL/GenBank/DDBJ databases">
        <authorList>
            <person name="Hartkoorn R.C."/>
            <person name="Beaudoing E."/>
            <person name="Hot D."/>
        </authorList>
    </citation>
    <scope>NUCLEOTIDE SEQUENCE</scope>
    <source>
        <strain evidence="6">NRRL B-16292</strain>
    </source>
</reference>
<keyword evidence="2" id="KW-0479">Metal-binding</keyword>
<dbReference type="RefSeq" id="WP_259863700.1">
    <property type="nucleotide sequence ID" value="NZ_CP073720.1"/>
</dbReference>
<evidence type="ECO:0000259" key="5">
    <source>
        <dbReference type="Pfam" id="PF07687"/>
    </source>
</evidence>
<dbReference type="CDD" id="cd03885">
    <property type="entry name" value="M20_CPDG2"/>
    <property type="match status" value="1"/>
</dbReference>
<protein>
    <submittedName>
        <fullName evidence="6">M20 family metallopeptidase</fullName>
    </submittedName>
</protein>
<dbReference type="InterPro" id="IPR017150">
    <property type="entry name" value="Pept_M20_glutamate_carboxypep"/>
</dbReference>
<dbReference type="SUPFAM" id="SSF53187">
    <property type="entry name" value="Zn-dependent exopeptidases"/>
    <property type="match status" value="1"/>
</dbReference>
<dbReference type="Gene3D" id="3.30.70.360">
    <property type="match status" value="1"/>
</dbReference>
<dbReference type="Proteomes" id="UP001059617">
    <property type="component" value="Chromosome"/>
</dbReference>
<dbReference type="Gene3D" id="3.40.630.10">
    <property type="entry name" value="Zn peptidases"/>
    <property type="match status" value="1"/>
</dbReference>
<evidence type="ECO:0000256" key="3">
    <source>
        <dbReference type="ARBA" id="ARBA00022801"/>
    </source>
</evidence>
<evidence type="ECO:0000256" key="4">
    <source>
        <dbReference type="ARBA" id="ARBA00022833"/>
    </source>
</evidence>
<dbReference type="InterPro" id="IPR002933">
    <property type="entry name" value="Peptidase_M20"/>
</dbReference>
<evidence type="ECO:0000313" key="6">
    <source>
        <dbReference type="EMBL" id="UWP85568.1"/>
    </source>
</evidence>
<dbReference type="InterPro" id="IPR011650">
    <property type="entry name" value="Peptidase_M20_dimer"/>
</dbReference>
<dbReference type="Pfam" id="PF07687">
    <property type="entry name" value="M20_dimer"/>
    <property type="match status" value="1"/>
</dbReference>
<accession>A0ABY5W684</accession>
<evidence type="ECO:0000313" key="7">
    <source>
        <dbReference type="Proteomes" id="UP001059617"/>
    </source>
</evidence>
<dbReference type="PIRSF" id="PIRSF037238">
    <property type="entry name" value="Carboxypeptidase_G2"/>
    <property type="match status" value="1"/>
</dbReference>
<reference evidence="6" key="2">
    <citation type="submission" date="2022-09" db="EMBL/GenBank/DDBJ databases">
        <title>Biosynthetic gene clusters of Dactylosporangioum fulvum.</title>
        <authorList>
            <person name="Caradec T."/>
        </authorList>
    </citation>
    <scope>NUCLEOTIDE SEQUENCE</scope>
    <source>
        <strain evidence="6">NRRL B-16292</strain>
    </source>
</reference>
<keyword evidence="4" id="KW-0862">Zinc</keyword>
<comment type="cofactor">
    <cofactor evidence="1">
        <name>Zn(2+)</name>
        <dbReference type="ChEBI" id="CHEBI:29105"/>
    </cofactor>
</comment>